<gene>
    <name evidence="8" type="ORF">GU90_10470</name>
</gene>
<dbReference type="OrthoDB" id="9795104at2"/>
<comment type="caution">
    <text evidence="8">The sequence shown here is derived from an EMBL/GenBank/DDBJ whole genome shotgun (WGS) entry which is preliminary data.</text>
</comment>
<dbReference type="RefSeq" id="WP_029719363.1">
    <property type="nucleotide sequence ID" value="NZ_JNVU01000025.1"/>
</dbReference>
<keyword evidence="4" id="KW-0411">Iron-sulfur</keyword>
<dbReference type="Proteomes" id="UP000031419">
    <property type="component" value="Unassembled WGS sequence"/>
</dbReference>
<feature type="domain" description="Rieske" evidence="7">
    <location>
        <begin position="9"/>
        <end position="125"/>
    </location>
</feature>
<protein>
    <submittedName>
        <fullName evidence="8">Nitrite reductase</fullName>
    </submittedName>
</protein>
<dbReference type="STRING" id="28042.GU90_10470"/>
<comment type="similarity">
    <text evidence="6">Belongs to the bacterial ring-hydroxylating dioxygenase ferredoxin component family.</text>
</comment>
<reference evidence="8 9" key="1">
    <citation type="submission" date="2014-06" db="EMBL/GenBank/DDBJ databases">
        <title>Saccharopolyspora rectivirgula DSM-43113 Genome sequencing.</title>
        <authorList>
            <person name="Barrera C."/>
            <person name="Millon L."/>
            <person name="Rognon B."/>
            <person name="Zaugg C."/>
            <person name="Monod M."/>
        </authorList>
    </citation>
    <scope>NUCLEOTIDE SEQUENCE [LARGE SCALE GENOMIC DNA]</scope>
    <source>
        <strain evidence="8 9">DSM 43113</strain>
    </source>
</reference>
<keyword evidence="2" id="KW-0479">Metal-binding</keyword>
<sequence>MTATQPTARHLVGRSEDVPEGGRCVVDVAGTTIGVFRFQDRLYAYENVCPHQGGPVCQGRLVPRVVEVLDEGKRTRGQRFDEDNLHIVCPWHGFEFSLATGTHPGNQRIRLREFPVTEEDGNVYVTV</sequence>
<dbReference type="CDD" id="cd03467">
    <property type="entry name" value="Rieske"/>
    <property type="match status" value="1"/>
</dbReference>
<keyword evidence="1" id="KW-0001">2Fe-2S</keyword>
<dbReference type="PANTHER" id="PTHR21496">
    <property type="entry name" value="FERREDOXIN-RELATED"/>
    <property type="match status" value="1"/>
</dbReference>
<dbReference type="InterPro" id="IPR017941">
    <property type="entry name" value="Rieske_2Fe-2S"/>
</dbReference>
<evidence type="ECO:0000256" key="5">
    <source>
        <dbReference type="ARBA" id="ARBA00034078"/>
    </source>
</evidence>
<dbReference type="InterPro" id="IPR036922">
    <property type="entry name" value="Rieske_2Fe-2S_sf"/>
</dbReference>
<evidence type="ECO:0000256" key="2">
    <source>
        <dbReference type="ARBA" id="ARBA00022723"/>
    </source>
</evidence>
<comment type="cofactor">
    <cofactor evidence="5">
        <name>[2Fe-2S] cluster</name>
        <dbReference type="ChEBI" id="CHEBI:190135"/>
    </cofactor>
</comment>
<evidence type="ECO:0000313" key="8">
    <source>
        <dbReference type="EMBL" id="KEI44575.1"/>
    </source>
</evidence>
<dbReference type="GO" id="GO:0046872">
    <property type="term" value="F:metal ion binding"/>
    <property type="evidence" value="ECO:0007669"/>
    <property type="project" value="UniProtKB-KW"/>
</dbReference>
<evidence type="ECO:0000256" key="4">
    <source>
        <dbReference type="ARBA" id="ARBA00023014"/>
    </source>
</evidence>
<evidence type="ECO:0000256" key="6">
    <source>
        <dbReference type="ARBA" id="ARBA00038001"/>
    </source>
</evidence>
<evidence type="ECO:0000259" key="7">
    <source>
        <dbReference type="PROSITE" id="PS51296"/>
    </source>
</evidence>
<keyword evidence="3" id="KW-0408">Iron</keyword>
<proteinExistence type="inferred from homology"/>
<dbReference type="PROSITE" id="PS51296">
    <property type="entry name" value="RIESKE"/>
    <property type="match status" value="1"/>
</dbReference>
<accession>A0A073AYW9</accession>
<dbReference type="EMBL" id="JNVU01000025">
    <property type="protein sequence ID" value="KEI44575.1"/>
    <property type="molecule type" value="Genomic_DNA"/>
</dbReference>
<dbReference type="GO" id="GO:0004497">
    <property type="term" value="F:monooxygenase activity"/>
    <property type="evidence" value="ECO:0007669"/>
    <property type="project" value="UniProtKB-ARBA"/>
</dbReference>
<dbReference type="GO" id="GO:0051537">
    <property type="term" value="F:2 iron, 2 sulfur cluster binding"/>
    <property type="evidence" value="ECO:0007669"/>
    <property type="project" value="UniProtKB-KW"/>
</dbReference>
<evidence type="ECO:0000313" key="9">
    <source>
        <dbReference type="Proteomes" id="UP000031419"/>
    </source>
</evidence>
<evidence type="ECO:0000256" key="3">
    <source>
        <dbReference type="ARBA" id="ARBA00023004"/>
    </source>
</evidence>
<dbReference type="Pfam" id="PF00355">
    <property type="entry name" value="Rieske"/>
    <property type="match status" value="1"/>
</dbReference>
<dbReference type="AlphaFoldDB" id="A0A073AYW9"/>
<dbReference type="GO" id="GO:0016705">
    <property type="term" value="F:oxidoreductase activity, acting on paired donors, with incorporation or reduction of molecular oxygen"/>
    <property type="evidence" value="ECO:0007669"/>
    <property type="project" value="UniProtKB-ARBA"/>
</dbReference>
<name>A0A073AYW9_9PSEU</name>
<evidence type="ECO:0000256" key="1">
    <source>
        <dbReference type="ARBA" id="ARBA00022714"/>
    </source>
</evidence>
<dbReference type="Gene3D" id="2.102.10.10">
    <property type="entry name" value="Rieske [2Fe-2S] iron-sulphur domain"/>
    <property type="match status" value="1"/>
</dbReference>
<organism evidence="8 9">
    <name type="scientific">Saccharopolyspora rectivirgula</name>
    <dbReference type="NCBI Taxonomy" id="28042"/>
    <lineage>
        <taxon>Bacteria</taxon>
        <taxon>Bacillati</taxon>
        <taxon>Actinomycetota</taxon>
        <taxon>Actinomycetes</taxon>
        <taxon>Pseudonocardiales</taxon>
        <taxon>Pseudonocardiaceae</taxon>
        <taxon>Saccharopolyspora</taxon>
    </lineage>
</organism>
<dbReference type="eggNOG" id="COG2146">
    <property type="taxonomic scope" value="Bacteria"/>
</dbReference>
<keyword evidence="9" id="KW-1185">Reference proteome</keyword>
<dbReference type="SUPFAM" id="SSF50022">
    <property type="entry name" value="ISP domain"/>
    <property type="match status" value="1"/>
</dbReference>
<dbReference type="PANTHER" id="PTHR21496:SF0">
    <property type="entry name" value="RIESKE DOMAIN-CONTAINING PROTEIN"/>
    <property type="match status" value="1"/>
</dbReference>